<dbReference type="CDD" id="cd03784">
    <property type="entry name" value="GT1_Gtf-like"/>
    <property type="match status" value="1"/>
</dbReference>
<dbReference type="InterPro" id="IPR002213">
    <property type="entry name" value="UDP_glucos_trans"/>
</dbReference>
<dbReference type="PANTHER" id="PTHR48050:SF13">
    <property type="entry name" value="STEROL 3-BETA-GLUCOSYLTRANSFERASE UGT80A2"/>
    <property type="match status" value="1"/>
</dbReference>
<keyword evidence="2" id="KW-0328">Glycosyltransferase</keyword>
<dbReference type="InterPro" id="IPR048284">
    <property type="entry name" value="EryCIII-like_N"/>
</dbReference>
<dbReference type="Gene3D" id="3.40.50.2000">
    <property type="entry name" value="Glycogen Phosphorylase B"/>
    <property type="match status" value="2"/>
</dbReference>
<dbReference type="PANTHER" id="PTHR48050">
    <property type="entry name" value="STEROL 3-BETA-GLUCOSYLTRANSFERASE"/>
    <property type="match status" value="1"/>
</dbReference>
<dbReference type="SUPFAM" id="SSF53756">
    <property type="entry name" value="UDP-Glycosyltransferase/glycogen phosphorylase"/>
    <property type="match status" value="1"/>
</dbReference>
<organism evidence="6 7">
    <name type="scientific">Sphaerisporangium dianthi</name>
    <dbReference type="NCBI Taxonomy" id="1436120"/>
    <lineage>
        <taxon>Bacteria</taxon>
        <taxon>Bacillati</taxon>
        <taxon>Actinomycetota</taxon>
        <taxon>Actinomycetes</taxon>
        <taxon>Streptosporangiales</taxon>
        <taxon>Streptosporangiaceae</taxon>
        <taxon>Sphaerisporangium</taxon>
    </lineage>
</organism>
<keyword evidence="3" id="KW-0808">Transferase</keyword>
<sequence>MRVLFTSVPLAGHFLPLVPLAWAFRAAGHEVLVATTGSFLPTVLRTGLPAVPCASDERFRDQLAEVMSGTPEQQRRAHGRAFGALAAAGRDGVRDVVRRWRPDLVVSERAEFAGPLAAAEHDIPWVQYHWSVSDLRELARAAAEALGPEMAGLPAPVAVLDPWPAHLRLPHAAGHHGIRHVPHNGDVPVPPWVFLPRERPRVCLTLGTVLPRFGHAAPDLVTAMIESLGPLGVEVVVAVDEDVAAGWPPLPGHVTHVGRLPLGEVLSACDAVIHHGGQGTALTAMLAGCPQLALPHVDDQFDNAEMVAKSGAGIALMPGEAAPDAVAKACEALLHVVGHGSAAASLAELMATSPAPAEVVSLLTEGRADESRRAAPS</sequence>
<dbReference type="EMBL" id="JBHSFP010000037">
    <property type="protein sequence ID" value="MFC4535917.1"/>
    <property type="molecule type" value="Genomic_DNA"/>
</dbReference>
<dbReference type="Pfam" id="PF21036">
    <property type="entry name" value="EryCIII-like_N"/>
    <property type="match status" value="1"/>
</dbReference>
<evidence type="ECO:0000259" key="4">
    <source>
        <dbReference type="Pfam" id="PF06722"/>
    </source>
</evidence>
<gene>
    <name evidence="6" type="ORF">ACFO60_34565</name>
</gene>
<evidence type="ECO:0000256" key="2">
    <source>
        <dbReference type="ARBA" id="ARBA00022676"/>
    </source>
</evidence>
<evidence type="ECO:0000256" key="1">
    <source>
        <dbReference type="ARBA" id="ARBA00006962"/>
    </source>
</evidence>
<dbReference type="InterPro" id="IPR010610">
    <property type="entry name" value="EryCIII-like_C"/>
</dbReference>
<name>A0ABV9CTA8_9ACTN</name>
<evidence type="ECO:0000313" key="7">
    <source>
        <dbReference type="Proteomes" id="UP001596004"/>
    </source>
</evidence>
<evidence type="ECO:0000256" key="3">
    <source>
        <dbReference type="ARBA" id="ARBA00022679"/>
    </source>
</evidence>
<dbReference type="Pfam" id="PF06722">
    <property type="entry name" value="EryCIII-like_C"/>
    <property type="match status" value="1"/>
</dbReference>
<protein>
    <submittedName>
        <fullName evidence="6">Nucleotide disphospho-sugar-binding domain-containing protein</fullName>
    </submittedName>
</protein>
<feature type="domain" description="Erythromycin biosynthesis protein CIII-like N-terminal" evidence="5">
    <location>
        <begin position="22"/>
        <end position="207"/>
    </location>
</feature>
<feature type="domain" description="Erythromycin biosynthesis protein CIII-like C-terminal" evidence="4">
    <location>
        <begin position="224"/>
        <end position="364"/>
    </location>
</feature>
<comment type="caution">
    <text evidence="6">The sequence shown here is derived from an EMBL/GenBank/DDBJ whole genome shotgun (WGS) entry which is preliminary data.</text>
</comment>
<dbReference type="RefSeq" id="WP_380849406.1">
    <property type="nucleotide sequence ID" value="NZ_JBHSFP010000037.1"/>
</dbReference>
<comment type="similarity">
    <text evidence="1">Belongs to the glycosyltransferase 28 family.</text>
</comment>
<proteinExistence type="inferred from homology"/>
<evidence type="ECO:0000313" key="6">
    <source>
        <dbReference type="EMBL" id="MFC4535917.1"/>
    </source>
</evidence>
<dbReference type="Proteomes" id="UP001596004">
    <property type="component" value="Unassembled WGS sequence"/>
</dbReference>
<accession>A0ABV9CTA8</accession>
<evidence type="ECO:0000259" key="5">
    <source>
        <dbReference type="Pfam" id="PF21036"/>
    </source>
</evidence>
<reference evidence="7" key="1">
    <citation type="journal article" date="2019" name="Int. J. Syst. Evol. Microbiol.">
        <title>The Global Catalogue of Microorganisms (GCM) 10K type strain sequencing project: providing services to taxonomists for standard genome sequencing and annotation.</title>
        <authorList>
            <consortium name="The Broad Institute Genomics Platform"/>
            <consortium name="The Broad Institute Genome Sequencing Center for Infectious Disease"/>
            <person name="Wu L."/>
            <person name="Ma J."/>
        </authorList>
    </citation>
    <scope>NUCLEOTIDE SEQUENCE [LARGE SCALE GENOMIC DNA]</scope>
    <source>
        <strain evidence="7">CGMCC 4.7132</strain>
    </source>
</reference>
<dbReference type="InterPro" id="IPR050426">
    <property type="entry name" value="Glycosyltransferase_28"/>
</dbReference>
<keyword evidence="7" id="KW-1185">Reference proteome</keyword>